<organism evidence="7 8">
    <name type="scientific">Dibothriocephalus latus</name>
    <name type="common">Fish tapeworm</name>
    <name type="synonym">Diphyllobothrium latum</name>
    <dbReference type="NCBI Taxonomy" id="60516"/>
    <lineage>
        <taxon>Eukaryota</taxon>
        <taxon>Metazoa</taxon>
        <taxon>Spiralia</taxon>
        <taxon>Lophotrochozoa</taxon>
        <taxon>Platyhelminthes</taxon>
        <taxon>Cestoda</taxon>
        <taxon>Eucestoda</taxon>
        <taxon>Diphyllobothriidea</taxon>
        <taxon>Diphyllobothriidae</taxon>
        <taxon>Dibothriocephalus</taxon>
    </lineage>
</organism>
<evidence type="ECO:0000256" key="3">
    <source>
        <dbReference type="ARBA" id="ARBA00022692"/>
    </source>
</evidence>
<dbReference type="PANTHER" id="PTHR11958:SF63">
    <property type="entry name" value="AMINO ACID TRANSPORTER"/>
    <property type="match status" value="1"/>
</dbReference>
<name>A0A3P7LQY5_DIBLA</name>
<dbReference type="AlphaFoldDB" id="A0A3P7LQY5"/>
<dbReference type="Pfam" id="PF00375">
    <property type="entry name" value="SDF"/>
    <property type="match status" value="1"/>
</dbReference>
<evidence type="ECO:0000313" key="8">
    <source>
        <dbReference type="Proteomes" id="UP000281553"/>
    </source>
</evidence>
<comment type="similarity">
    <text evidence="6">Belongs to the dicarboxylate/amino acid:cation symporter (DAACS) (TC 2.A.23) family.</text>
</comment>
<dbReference type="GO" id="GO:0005313">
    <property type="term" value="F:L-glutamate transmembrane transporter activity"/>
    <property type="evidence" value="ECO:0007669"/>
    <property type="project" value="TreeGrafter"/>
</dbReference>
<dbReference type="OrthoDB" id="6276072at2759"/>
<feature type="transmembrane region" description="Helical" evidence="6">
    <location>
        <begin position="57"/>
        <end position="78"/>
    </location>
</feature>
<dbReference type="PANTHER" id="PTHR11958">
    <property type="entry name" value="SODIUM/DICARBOXYLATE SYMPORTER-RELATED"/>
    <property type="match status" value="1"/>
</dbReference>
<evidence type="ECO:0000313" key="7">
    <source>
        <dbReference type="EMBL" id="VDN14097.1"/>
    </source>
</evidence>
<feature type="transmembrane region" description="Helical" evidence="6">
    <location>
        <begin position="98"/>
        <end position="117"/>
    </location>
</feature>
<dbReference type="GO" id="GO:0015175">
    <property type="term" value="F:neutral L-amino acid transmembrane transporter activity"/>
    <property type="evidence" value="ECO:0007669"/>
    <property type="project" value="TreeGrafter"/>
</dbReference>
<feature type="transmembrane region" description="Helical" evidence="6">
    <location>
        <begin position="149"/>
        <end position="172"/>
    </location>
</feature>
<evidence type="ECO:0000256" key="6">
    <source>
        <dbReference type="RuleBase" id="RU361216"/>
    </source>
</evidence>
<evidence type="ECO:0000256" key="5">
    <source>
        <dbReference type="ARBA" id="ARBA00023136"/>
    </source>
</evidence>
<keyword evidence="3 6" id="KW-0812">Transmembrane</keyword>
<sequence>MIAGAVLRVDNIKATFSSLGMFIVTVTASLGILFFCCIILFAVVTRRNPFGLLRVSIKAWFISFATTSPVVAIPEMYAGCDDYKIAQSTSRFGCPLASALKADGPAAFIACAVLFVAQTGTTPISSGTIVVIWLLTSVSVLAIPPIPSASIVITMTILSSVGVSTSSTAYLYTIDWLLDRFRSGLSTLSSMYGVAIVDHVSQKRKRTKLDLDTDMDFTYF</sequence>
<evidence type="ECO:0000256" key="4">
    <source>
        <dbReference type="ARBA" id="ARBA00022989"/>
    </source>
</evidence>
<proteinExistence type="inferred from homology"/>
<dbReference type="EMBL" id="UYRU01058258">
    <property type="protein sequence ID" value="VDN14097.1"/>
    <property type="molecule type" value="Genomic_DNA"/>
</dbReference>
<dbReference type="InterPro" id="IPR050746">
    <property type="entry name" value="DAACS"/>
</dbReference>
<protein>
    <recommendedName>
        <fullName evidence="6">Amino acid transporter</fullName>
    </recommendedName>
</protein>
<keyword evidence="8" id="KW-1185">Reference proteome</keyword>
<feature type="transmembrane region" description="Helical" evidence="6">
    <location>
        <begin position="124"/>
        <end position="143"/>
    </location>
</feature>
<accession>A0A3P7LQY5</accession>
<reference evidence="7 8" key="1">
    <citation type="submission" date="2018-11" db="EMBL/GenBank/DDBJ databases">
        <authorList>
            <consortium name="Pathogen Informatics"/>
        </authorList>
    </citation>
    <scope>NUCLEOTIDE SEQUENCE [LARGE SCALE GENOMIC DNA]</scope>
</reference>
<dbReference type="GO" id="GO:0015501">
    <property type="term" value="F:glutamate:sodium symporter activity"/>
    <property type="evidence" value="ECO:0007669"/>
    <property type="project" value="TreeGrafter"/>
</dbReference>
<dbReference type="InterPro" id="IPR036458">
    <property type="entry name" value="Na:dicarbo_symporter_sf"/>
</dbReference>
<keyword evidence="2 6" id="KW-0813">Transport</keyword>
<dbReference type="Proteomes" id="UP000281553">
    <property type="component" value="Unassembled WGS sequence"/>
</dbReference>
<comment type="subcellular location">
    <subcellularLocation>
        <location evidence="1 6">Membrane</location>
        <topology evidence="1 6">Multi-pass membrane protein</topology>
    </subcellularLocation>
</comment>
<dbReference type="GO" id="GO:0005886">
    <property type="term" value="C:plasma membrane"/>
    <property type="evidence" value="ECO:0007669"/>
    <property type="project" value="TreeGrafter"/>
</dbReference>
<evidence type="ECO:0000256" key="2">
    <source>
        <dbReference type="ARBA" id="ARBA00022448"/>
    </source>
</evidence>
<dbReference type="PRINTS" id="PR00173">
    <property type="entry name" value="EDTRNSPORT"/>
</dbReference>
<dbReference type="InterPro" id="IPR001991">
    <property type="entry name" value="Na-dicarboxylate_symporter"/>
</dbReference>
<keyword evidence="5 6" id="KW-0472">Membrane</keyword>
<keyword evidence="4 6" id="KW-1133">Transmembrane helix</keyword>
<evidence type="ECO:0000256" key="1">
    <source>
        <dbReference type="ARBA" id="ARBA00004141"/>
    </source>
</evidence>
<keyword evidence="6" id="KW-0769">Symport</keyword>
<gene>
    <name evidence="7" type="ORF">DILT_LOCUS9928</name>
</gene>
<dbReference type="Gene3D" id="1.10.3860.10">
    <property type="entry name" value="Sodium:dicarboxylate symporter"/>
    <property type="match status" value="1"/>
</dbReference>
<dbReference type="SUPFAM" id="SSF118215">
    <property type="entry name" value="Proton glutamate symport protein"/>
    <property type="match status" value="1"/>
</dbReference>
<feature type="transmembrane region" description="Helical" evidence="6">
    <location>
        <begin position="20"/>
        <end position="45"/>
    </location>
</feature>